<accession>A0A1B1URN7</accession>
<dbReference type="EMBL" id="CP016428">
    <property type="protein sequence ID" value="ANW05415.1"/>
    <property type="molecule type" value="Genomic_DNA"/>
</dbReference>
<dbReference type="OrthoDB" id="9792366at2"/>
<sequence>MAALVPLSGSAFAASRHSPPAKGKARTDKTFETAAVLRDLWIGHIFWVREVSIATIEKRDDAAKIAEQQAVTNARSIAATIEPFYGAAAKDTFFKLLAGHYGAVKAYLVATVANDAAKQGTATQSLTSNAEEIASFLSKANPYLPKDAVNNLLLAHGGHHIQQIQELKDRKYEAEAHTWEEMKNHIYQVADATADALAKQFADKFS</sequence>
<evidence type="ECO:0000313" key="3">
    <source>
        <dbReference type="Proteomes" id="UP000092839"/>
    </source>
</evidence>
<proteinExistence type="predicted"/>
<name>A0A1B1URN7_9BRAD</name>
<gene>
    <name evidence="2" type="ORF">LMTR13_09145</name>
</gene>
<dbReference type="STRING" id="1274631.LMTR13_09145"/>
<evidence type="ECO:0000256" key="1">
    <source>
        <dbReference type="SAM" id="MobiDB-lite"/>
    </source>
</evidence>
<evidence type="ECO:0000313" key="2">
    <source>
        <dbReference type="EMBL" id="ANW05415.1"/>
    </source>
</evidence>
<feature type="region of interest" description="Disordered" evidence="1">
    <location>
        <begin position="1"/>
        <end position="26"/>
    </location>
</feature>
<dbReference type="KEGG" id="bic:LMTR13_09145"/>
<protein>
    <submittedName>
        <fullName evidence="2">Uncharacterized protein</fullName>
    </submittedName>
</protein>
<organism evidence="2 3">
    <name type="scientific">Bradyrhizobium icense</name>
    <dbReference type="NCBI Taxonomy" id="1274631"/>
    <lineage>
        <taxon>Bacteria</taxon>
        <taxon>Pseudomonadati</taxon>
        <taxon>Pseudomonadota</taxon>
        <taxon>Alphaproteobacteria</taxon>
        <taxon>Hyphomicrobiales</taxon>
        <taxon>Nitrobacteraceae</taxon>
        <taxon>Bradyrhizobium</taxon>
    </lineage>
</organism>
<dbReference type="AlphaFoldDB" id="A0A1B1URN7"/>
<keyword evidence="3" id="KW-1185">Reference proteome</keyword>
<reference evidence="2 3" key="1">
    <citation type="submission" date="2016-07" db="EMBL/GenBank/DDBJ databases">
        <title>Complete genome sequence of Bradyrhizobium icense LMTR 13T, a potential inoculant strain isolated from lima bean (Phaseolus lunatus) in Peru.</title>
        <authorList>
            <person name="Ormeno-Orrillo E."/>
            <person name="Duran D."/>
            <person name="Rogel M.A."/>
            <person name="Rey L."/>
            <person name="Imperial J."/>
            <person name="Ruiz-Argueso T."/>
            <person name="Martinez-Romero E."/>
        </authorList>
    </citation>
    <scope>NUCLEOTIDE SEQUENCE [LARGE SCALE GENOMIC DNA]</scope>
    <source>
        <strain evidence="2 3">LMTR 13</strain>
    </source>
</reference>
<dbReference type="Proteomes" id="UP000092839">
    <property type="component" value="Chromosome"/>
</dbReference>